<comment type="caution">
    <text evidence="2">The sequence shown here is derived from an EMBL/GenBank/DDBJ whole genome shotgun (WGS) entry which is preliminary data.</text>
</comment>
<protein>
    <recommendedName>
        <fullName evidence="4">DDE-1 domain-containing protein</fullName>
    </recommendedName>
</protein>
<dbReference type="AlphaFoldDB" id="A0A9J6GLL1"/>
<organism evidence="2 3">
    <name type="scientific">Haemaphysalis longicornis</name>
    <name type="common">Bush tick</name>
    <dbReference type="NCBI Taxonomy" id="44386"/>
    <lineage>
        <taxon>Eukaryota</taxon>
        <taxon>Metazoa</taxon>
        <taxon>Ecdysozoa</taxon>
        <taxon>Arthropoda</taxon>
        <taxon>Chelicerata</taxon>
        <taxon>Arachnida</taxon>
        <taxon>Acari</taxon>
        <taxon>Parasitiformes</taxon>
        <taxon>Ixodida</taxon>
        <taxon>Ixodoidea</taxon>
        <taxon>Ixodidae</taxon>
        <taxon>Haemaphysalinae</taxon>
        <taxon>Haemaphysalis</taxon>
    </lineage>
</organism>
<dbReference type="OrthoDB" id="125347at2759"/>
<accession>A0A9J6GLL1</accession>
<dbReference type="VEuPathDB" id="VectorBase:HLOH_049459"/>
<reference evidence="2 3" key="1">
    <citation type="journal article" date="2020" name="Cell">
        <title>Large-Scale Comparative Analyses of Tick Genomes Elucidate Their Genetic Diversity and Vector Capacities.</title>
        <authorList>
            <consortium name="Tick Genome and Microbiome Consortium (TIGMIC)"/>
            <person name="Jia N."/>
            <person name="Wang J."/>
            <person name="Shi W."/>
            <person name="Du L."/>
            <person name="Sun Y."/>
            <person name="Zhan W."/>
            <person name="Jiang J.F."/>
            <person name="Wang Q."/>
            <person name="Zhang B."/>
            <person name="Ji P."/>
            <person name="Bell-Sakyi L."/>
            <person name="Cui X.M."/>
            <person name="Yuan T.T."/>
            <person name="Jiang B.G."/>
            <person name="Yang W.F."/>
            <person name="Lam T.T."/>
            <person name="Chang Q.C."/>
            <person name="Ding S.J."/>
            <person name="Wang X.J."/>
            <person name="Zhu J.G."/>
            <person name="Ruan X.D."/>
            <person name="Zhao L."/>
            <person name="Wei J.T."/>
            <person name="Ye R.Z."/>
            <person name="Que T.C."/>
            <person name="Du C.H."/>
            <person name="Zhou Y.H."/>
            <person name="Cheng J.X."/>
            <person name="Dai P.F."/>
            <person name="Guo W.B."/>
            <person name="Han X.H."/>
            <person name="Huang E.J."/>
            <person name="Li L.F."/>
            <person name="Wei W."/>
            <person name="Gao Y.C."/>
            <person name="Liu J.Z."/>
            <person name="Shao H.Z."/>
            <person name="Wang X."/>
            <person name="Wang C.C."/>
            <person name="Yang T.C."/>
            <person name="Huo Q.B."/>
            <person name="Li W."/>
            <person name="Chen H.Y."/>
            <person name="Chen S.E."/>
            <person name="Zhou L.G."/>
            <person name="Ni X.B."/>
            <person name="Tian J.H."/>
            <person name="Sheng Y."/>
            <person name="Liu T."/>
            <person name="Pan Y.S."/>
            <person name="Xia L.Y."/>
            <person name="Li J."/>
            <person name="Zhao F."/>
            <person name="Cao W.C."/>
        </authorList>
    </citation>
    <scope>NUCLEOTIDE SEQUENCE [LARGE SCALE GENOMIC DNA]</scope>
    <source>
        <strain evidence="2">HaeL-2018</strain>
    </source>
</reference>
<dbReference type="Proteomes" id="UP000821853">
    <property type="component" value="Chromosome 5"/>
</dbReference>
<evidence type="ECO:0000256" key="1">
    <source>
        <dbReference type="SAM" id="MobiDB-lite"/>
    </source>
</evidence>
<dbReference type="EMBL" id="JABSTR010000007">
    <property type="protein sequence ID" value="KAH9375344.1"/>
    <property type="molecule type" value="Genomic_DNA"/>
</dbReference>
<feature type="region of interest" description="Disordered" evidence="1">
    <location>
        <begin position="66"/>
        <end position="86"/>
    </location>
</feature>
<proteinExistence type="predicted"/>
<name>A0A9J6GLL1_HAELO</name>
<gene>
    <name evidence="2" type="ORF">HPB48_014083</name>
</gene>
<evidence type="ECO:0000313" key="3">
    <source>
        <dbReference type="Proteomes" id="UP000821853"/>
    </source>
</evidence>
<sequence length="86" mass="9780">MDQVIIATTLKLYPKALMQRMRTSYDTSKRYNTDLLSSIQFLISSWKELAPSKVANGCADTGFFHTVVRDPDDDQPEDDRIGSDLH</sequence>
<keyword evidence="3" id="KW-1185">Reference proteome</keyword>
<evidence type="ECO:0000313" key="2">
    <source>
        <dbReference type="EMBL" id="KAH9375344.1"/>
    </source>
</evidence>
<evidence type="ECO:0008006" key="4">
    <source>
        <dbReference type="Google" id="ProtNLM"/>
    </source>
</evidence>